<keyword evidence="5" id="KW-1185">Reference proteome</keyword>
<sequence length="329" mass="35889">MRADFPLLLLSLSLPLLGGCTASSTPGREVSPPPLSESGDATRPHPLVGKIWDTRAGRFVDAATLDEALAQARYVLLGEKHDNPEHHRLQAERVRALTASGRKPALAFEMIDAEQQSLLDETRARASGDPDAIARAVDWEHSGWPDWTLYRPLFAWGLEHDLPLVGANLPRALVRQLVKQGPEALPPETRARLGLDAPVPEDVAREMREEMRESHCGQLPESLLEPMAFAQRARDAQMADRLLSTATGAGGILITGAGHARTDRGVPASLVRREPGTRVASLAFVEVSPETPEPRSYALPYDYVWFTPAVEREDPCAPLRAAPEKAPGK</sequence>
<organism evidence="4 5">
    <name type="scientific">Melittangium boletus DSM 14713</name>
    <dbReference type="NCBI Taxonomy" id="1294270"/>
    <lineage>
        <taxon>Bacteria</taxon>
        <taxon>Pseudomonadati</taxon>
        <taxon>Myxococcota</taxon>
        <taxon>Myxococcia</taxon>
        <taxon>Myxococcales</taxon>
        <taxon>Cystobacterineae</taxon>
        <taxon>Archangiaceae</taxon>
        <taxon>Melittangium</taxon>
    </lineage>
</organism>
<feature type="signal peptide" evidence="2">
    <location>
        <begin position="1"/>
        <end position="18"/>
    </location>
</feature>
<dbReference type="RefSeq" id="WP_095978051.1">
    <property type="nucleotide sequence ID" value="NZ_CP022163.1"/>
</dbReference>
<reference evidence="4 5" key="1">
    <citation type="submission" date="2017-06" db="EMBL/GenBank/DDBJ databases">
        <authorList>
            <person name="Kim H.J."/>
            <person name="Triplett B.A."/>
        </authorList>
    </citation>
    <scope>NUCLEOTIDE SEQUENCE [LARGE SCALE GENOMIC DNA]</scope>
    <source>
        <strain evidence="4 5">DSM 14713</strain>
    </source>
</reference>
<name>A0A250IEX5_9BACT</name>
<dbReference type="SUPFAM" id="SSF159501">
    <property type="entry name" value="EreA/ChaN-like"/>
    <property type="match status" value="1"/>
</dbReference>
<evidence type="ECO:0000313" key="5">
    <source>
        <dbReference type="Proteomes" id="UP000217289"/>
    </source>
</evidence>
<protein>
    <recommendedName>
        <fullName evidence="3">Haem-binding uptake Tiki superfamily ChaN domain-containing protein</fullName>
    </recommendedName>
</protein>
<dbReference type="Gene3D" id="3.40.50.11550">
    <property type="match status" value="2"/>
</dbReference>
<proteinExistence type="predicted"/>
<evidence type="ECO:0000256" key="1">
    <source>
        <dbReference type="SAM" id="MobiDB-lite"/>
    </source>
</evidence>
<dbReference type="InterPro" id="IPR016773">
    <property type="entry name" value="Fe3_uptake_reg_CjrA_prd"/>
</dbReference>
<keyword evidence="2" id="KW-0732">Signal</keyword>
<dbReference type="Pfam" id="PF04187">
    <property type="entry name" value="Cofac_haem_bdg"/>
    <property type="match status" value="1"/>
</dbReference>
<dbReference type="OrthoDB" id="9795827at2"/>
<feature type="domain" description="Haem-binding uptake Tiki superfamily ChaN" evidence="3">
    <location>
        <begin position="67"/>
        <end position="270"/>
    </location>
</feature>
<dbReference type="CDD" id="cd14727">
    <property type="entry name" value="ChanN-like"/>
    <property type="match status" value="1"/>
</dbReference>
<gene>
    <name evidence="4" type="ORF">MEBOL_002946</name>
</gene>
<dbReference type="Proteomes" id="UP000217289">
    <property type="component" value="Chromosome"/>
</dbReference>
<dbReference type="KEGG" id="mbd:MEBOL_002946"/>
<dbReference type="InterPro" id="IPR007314">
    <property type="entry name" value="Cofac_haem-bd_dom"/>
</dbReference>
<dbReference type="AlphaFoldDB" id="A0A250IEX5"/>
<dbReference type="PROSITE" id="PS51257">
    <property type="entry name" value="PROKAR_LIPOPROTEIN"/>
    <property type="match status" value="1"/>
</dbReference>
<dbReference type="PIRSF" id="PIRSF020419">
    <property type="entry name" value="Fe_uptake_reg_CjrA_prd"/>
    <property type="match status" value="1"/>
</dbReference>
<accession>A0A250IEX5</accession>
<evidence type="ECO:0000313" key="4">
    <source>
        <dbReference type="EMBL" id="ATB29496.1"/>
    </source>
</evidence>
<evidence type="ECO:0000256" key="2">
    <source>
        <dbReference type="SAM" id="SignalP"/>
    </source>
</evidence>
<feature type="chain" id="PRO_5011970363" description="Haem-binding uptake Tiki superfamily ChaN domain-containing protein" evidence="2">
    <location>
        <begin position="19"/>
        <end position="329"/>
    </location>
</feature>
<dbReference type="EMBL" id="CP022163">
    <property type="protein sequence ID" value="ATB29496.1"/>
    <property type="molecule type" value="Genomic_DNA"/>
</dbReference>
<feature type="region of interest" description="Disordered" evidence="1">
    <location>
        <begin position="23"/>
        <end position="46"/>
    </location>
</feature>
<evidence type="ECO:0000259" key="3">
    <source>
        <dbReference type="Pfam" id="PF04187"/>
    </source>
</evidence>